<keyword evidence="7" id="KW-1185">Reference proteome</keyword>
<dbReference type="EMBL" id="MCGN01000006">
    <property type="protein sequence ID" value="ORY95580.1"/>
    <property type="molecule type" value="Genomic_DNA"/>
</dbReference>
<feature type="compositionally biased region" description="Low complexity" evidence="4">
    <location>
        <begin position="54"/>
        <end position="65"/>
    </location>
</feature>
<evidence type="ECO:0000256" key="4">
    <source>
        <dbReference type="SAM" id="MobiDB-lite"/>
    </source>
</evidence>
<feature type="compositionally biased region" description="Low complexity" evidence="4">
    <location>
        <begin position="290"/>
        <end position="300"/>
    </location>
</feature>
<name>A0A1X2HAB5_SYNRA</name>
<dbReference type="InParanoid" id="A0A1X2HAB5"/>
<feature type="domain" description="Centrosomin N-terminal motif 1" evidence="5">
    <location>
        <begin position="177"/>
        <end position="235"/>
    </location>
</feature>
<sequence length="423" mass="48067">MRNPEHHDRTTTLPLQSASSFNDGISDPLFSSEPSLIQTSFLESSYNFVEHSTSPSIQPISSPLPLDDDKPAYEHENAISEPTAAPPMLAIRRTSPKPTKNETTNGDQSKDNNNKSEKHFDTSFLGLGEQESRFEFQSELSSFAEGNVSDLGISDKNRSEHHQAKVKEGDAQKEKSTNFTLKLKIYHLEKQLNKVAPEHVDQALRENVNLKVQVSTLSRELQRYKKMLLDSHKAMSILQRNQQTCTKPHISPEEEDEYHAARLEAAQFRDENERLQKLINELSADNNKLRASARSSRNSSPLMEALRVSRSNSNSSGRHSDDLDPDHWNYRNNGANYELELCRRELRQANQKIERQNQIIQSLRDERSVVRGGGGTYDAGSDHLVKTILTNRDELARTNTEIREVSIRGLVVYPYLMPAFRNS</sequence>
<keyword evidence="3" id="KW-0175">Coiled coil</keyword>
<evidence type="ECO:0000256" key="2">
    <source>
        <dbReference type="ARBA" id="ARBA00022490"/>
    </source>
</evidence>
<feature type="coiled-coil region" evidence="3">
    <location>
        <begin position="200"/>
        <end position="227"/>
    </location>
</feature>
<feature type="coiled-coil region" evidence="3">
    <location>
        <begin position="332"/>
        <end position="366"/>
    </location>
</feature>
<organism evidence="6 7">
    <name type="scientific">Syncephalastrum racemosum</name>
    <name type="common">Filamentous fungus</name>
    <dbReference type="NCBI Taxonomy" id="13706"/>
    <lineage>
        <taxon>Eukaryota</taxon>
        <taxon>Fungi</taxon>
        <taxon>Fungi incertae sedis</taxon>
        <taxon>Mucoromycota</taxon>
        <taxon>Mucoromycotina</taxon>
        <taxon>Mucoromycetes</taxon>
        <taxon>Mucorales</taxon>
        <taxon>Syncephalastraceae</taxon>
        <taxon>Syncephalastrum</taxon>
    </lineage>
</organism>
<feature type="region of interest" description="Disordered" evidence="4">
    <location>
        <begin position="52"/>
        <end position="120"/>
    </location>
</feature>
<proteinExistence type="predicted"/>
<dbReference type="Pfam" id="PF07989">
    <property type="entry name" value="Cnn_1N"/>
    <property type="match status" value="1"/>
</dbReference>
<evidence type="ECO:0000259" key="5">
    <source>
        <dbReference type="Pfam" id="PF07989"/>
    </source>
</evidence>
<accession>A0A1X2HAB5</accession>
<dbReference type="Proteomes" id="UP000242180">
    <property type="component" value="Unassembled WGS sequence"/>
</dbReference>
<dbReference type="GO" id="GO:0005815">
    <property type="term" value="C:microtubule organizing center"/>
    <property type="evidence" value="ECO:0007669"/>
    <property type="project" value="InterPro"/>
</dbReference>
<evidence type="ECO:0000256" key="3">
    <source>
        <dbReference type="SAM" id="Coils"/>
    </source>
</evidence>
<comment type="subcellular location">
    <subcellularLocation>
        <location evidence="1">Cytoplasm</location>
    </subcellularLocation>
</comment>
<keyword evidence="2" id="KW-0963">Cytoplasm</keyword>
<dbReference type="AlphaFoldDB" id="A0A1X2HAB5"/>
<feature type="compositionally biased region" description="Basic and acidic residues" evidence="4">
    <location>
        <begin position="108"/>
        <end position="120"/>
    </location>
</feature>
<reference evidence="6 7" key="1">
    <citation type="submission" date="2016-07" db="EMBL/GenBank/DDBJ databases">
        <title>Pervasive Adenine N6-methylation of Active Genes in Fungi.</title>
        <authorList>
            <consortium name="DOE Joint Genome Institute"/>
            <person name="Mondo S.J."/>
            <person name="Dannebaum R.O."/>
            <person name="Kuo R.C."/>
            <person name="Labutti K."/>
            <person name="Haridas S."/>
            <person name="Kuo A."/>
            <person name="Salamov A."/>
            <person name="Ahrendt S.R."/>
            <person name="Lipzen A."/>
            <person name="Sullivan W."/>
            <person name="Andreopoulos W.B."/>
            <person name="Clum A."/>
            <person name="Lindquist E."/>
            <person name="Daum C."/>
            <person name="Ramamoorthy G.K."/>
            <person name="Gryganskyi A."/>
            <person name="Culley D."/>
            <person name="Magnuson J.K."/>
            <person name="James T.Y."/>
            <person name="O'Malley M.A."/>
            <person name="Stajich J.E."/>
            <person name="Spatafora J.W."/>
            <person name="Visel A."/>
            <person name="Grigoriev I.V."/>
        </authorList>
    </citation>
    <scope>NUCLEOTIDE SEQUENCE [LARGE SCALE GENOMIC DNA]</scope>
    <source>
        <strain evidence="6 7">NRRL 2496</strain>
    </source>
</reference>
<feature type="compositionally biased region" description="Polar residues" evidence="4">
    <location>
        <begin position="96"/>
        <end position="107"/>
    </location>
</feature>
<feature type="region of interest" description="Disordered" evidence="4">
    <location>
        <begin position="1"/>
        <end position="27"/>
    </location>
</feature>
<dbReference type="InterPro" id="IPR012943">
    <property type="entry name" value="Cnn_1N"/>
</dbReference>
<protein>
    <submittedName>
        <fullName evidence="6">Microtubule associated-domain-containing protein</fullName>
    </submittedName>
</protein>
<dbReference type="OrthoDB" id="10255000at2759"/>
<dbReference type="STRING" id="13706.A0A1X2HAB5"/>
<comment type="caution">
    <text evidence="6">The sequence shown here is derived from an EMBL/GenBank/DDBJ whole genome shotgun (WGS) entry which is preliminary data.</text>
</comment>
<feature type="region of interest" description="Disordered" evidence="4">
    <location>
        <begin position="151"/>
        <end position="173"/>
    </location>
</feature>
<evidence type="ECO:0000256" key="1">
    <source>
        <dbReference type="ARBA" id="ARBA00004496"/>
    </source>
</evidence>
<feature type="compositionally biased region" description="Basic and acidic residues" evidence="4">
    <location>
        <begin position="1"/>
        <end position="10"/>
    </location>
</feature>
<evidence type="ECO:0000313" key="6">
    <source>
        <dbReference type="EMBL" id="ORY95580.1"/>
    </source>
</evidence>
<feature type="compositionally biased region" description="Polar residues" evidence="4">
    <location>
        <begin position="11"/>
        <end position="23"/>
    </location>
</feature>
<gene>
    <name evidence="6" type="ORF">BCR43DRAFT_305494</name>
</gene>
<feature type="compositionally biased region" description="Basic and acidic residues" evidence="4">
    <location>
        <begin position="153"/>
        <end position="173"/>
    </location>
</feature>
<feature type="region of interest" description="Disordered" evidence="4">
    <location>
        <begin position="287"/>
        <end position="327"/>
    </location>
</feature>
<dbReference type="GO" id="GO:0005737">
    <property type="term" value="C:cytoplasm"/>
    <property type="evidence" value="ECO:0007669"/>
    <property type="project" value="UniProtKB-SubCell"/>
</dbReference>
<evidence type="ECO:0000313" key="7">
    <source>
        <dbReference type="Proteomes" id="UP000242180"/>
    </source>
</evidence>
<feature type="compositionally biased region" description="Basic and acidic residues" evidence="4">
    <location>
        <begin position="318"/>
        <end position="327"/>
    </location>
</feature>
<feature type="compositionally biased region" description="Basic and acidic residues" evidence="4">
    <location>
        <begin position="67"/>
        <end position="78"/>
    </location>
</feature>